<name>A0ACC1N6K7_9PEZI</name>
<evidence type="ECO:0000313" key="1">
    <source>
        <dbReference type="EMBL" id="KAJ2974111.1"/>
    </source>
</evidence>
<protein>
    <submittedName>
        <fullName evidence="1">Uncharacterized protein</fullName>
    </submittedName>
</protein>
<sequence length="139" mass="14765">MSSKKSSSSRSSRQSHRSTLSLTRTEIVINVYDLLSPGRLSSVLWAVGASLLHSGVVINGKEYAYGGHDRRGVTGVYWTQPKTEPPGGIFRTEVLQGFTFATQAEIDTIISAPRPNSTAPPTTSSPATATTSPAISARS</sequence>
<keyword evidence="2" id="KW-1185">Reference proteome</keyword>
<proteinExistence type="predicted"/>
<dbReference type="EMBL" id="JAPDGR010002810">
    <property type="protein sequence ID" value="KAJ2974111.1"/>
    <property type="molecule type" value="Genomic_DNA"/>
</dbReference>
<organism evidence="1 2">
    <name type="scientific">Xylaria curta</name>
    <dbReference type="NCBI Taxonomy" id="42375"/>
    <lineage>
        <taxon>Eukaryota</taxon>
        <taxon>Fungi</taxon>
        <taxon>Dikarya</taxon>
        <taxon>Ascomycota</taxon>
        <taxon>Pezizomycotina</taxon>
        <taxon>Sordariomycetes</taxon>
        <taxon>Xylariomycetidae</taxon>
        <taxon>Xylariales</taxon>
        <taxon>Xylariaceae</taxon>
        <taxon>Xylaria</taxon>
    </lineage>
</organism>
<reference evidence="1" key="1">
    <citation type="submission" date="2022-10" db="EMBL/GenBank/DDBJ databases">
        <title>Genome Sequence of Xylaria curta.</title>
        <authorList>
            <person name="Buettner E."/>
        </authorList>
    </citation>
    <scope>NUCLEOTIDE SEQUENCE</scope>
    <source>
        <strain evidence="1">Babe10</strain>
    </source>
</reference>
<evidence type="ECO:0000313" key="2">
    <source>
        <dbReference type="Proteomes" id="UP001143856"/>
    </source>
</evidence>
<comment type="caution">
    <text evidence="1">The sequence shown here is derived from an EMBL/GenBank/DDBJ whole genome shotgun (WGS) entry which is preliminary data.</text>
</comment>
<accession>A0ACC1N6K7</accession>
<gene>
    <name evidence="1" type="ORF">NUW58_g8761</name>
</gene>
<dbReference type="Proteomes" id="UP001143856">
    <property type="component" value="Unassembled WGS sequence"/>
</dbReference>